<accession>A0A5B1CC13</accession>
<dbReference type="Proteomes" id="UP000322699">
    <property type="component" value="Unassembled WGS sequence"/>
</dbReference>
<feature type="transmembrane region" description="Helical" evidence="1">
    <location>
        <begin position="20"/>
        <end position="39"/>
    </location>
</feature>
<gene>
    <name evidence="2" type="ORF">LF1_11890</name>
</gene>
<keyword evidence="3" id="KW-1185">Reference proteome</keyword>
<protein>
    <submittedName>
        <fullName evidence="2">Uncharacterized protein</fullName>
    </submittedName>
</protein>
<keyword evidence="1" id="KW-0812">Transmembrane</keyword>
<name>A0A5B1CC13_9BACT</name>
<evidence type="ECO:0000313" key="2">
    <source>
        <dbReference type="EMBL" id="KAA1258667.1"/>
    </source>
</evidence>
<keyword evidence="1" id="KW-0472">Membrane</keyword>
<sequence length="104" mass="11148">MNEPRMAFAEPRIFAAVKNSIGETVLILAAVFLAAVFLADRVSNIRGSATAIRGSHPTRMLAGSVSSSVFYSELSANFVPFATYTITQAALRSIAGVRQGRRID</sequence>
<reference evidence="2 3" key="1">
    <citation type="submission" date="2019-08" db="EMBL/GenBank/DDBJ databases">
        <title>Deep-cultivation of Planctomycetes and their phenomic and genomic characterization uncovers novel biology.</title>
        <authorList>
            <person name="Wiegand S."/>
            <person name="Jogler M."/>
            <person name="Boedeker C."/>
            <person name="Pinto D."/>
            <person name="Vollmers J."/>
            <person name="Rivas-Marin E."/>
            <person name="Kohn T."/>
            <person name="Peeters S.H."/>
            <person name="Heuer A."/>
            <person name="Rast P."/>
            <person name="Oberbeckmann S."/>
            <person name="Bunk B."/>
            <person name="Jeske O."/>
            <person name="Meyerdierks A."/>
            <person name="Storesund J.E."/>
            <person name="Kallscheuer N."/>
            <person name="Luecker S."/>
            <person name="Lage O.M."/>
            <person name="Pohl T."/>
            <person name="Merkel B.J."/>
            <person name="Hornburger P."/>
            <person name="Mueller R.-W."/>
            <person name="Bruemmer F."/>
            <person name="Labrenz M."/>
            <person name="Spormann A.M."/>
            <person name="Op Den Camp H."/>
            <person name="Overmann J."/>
            <person name="Amann R."/>
            <person name="Jetten M.S.M."/>
            <person name="Mascher T."/>
            <person name="Medema M.H."/>
            <person name="Devos D.P."/>
            <person name="Kaster A.-K."/>
            <person name="Ovreas L."/>
            <person name="Rohde M."/>
            <person name="Galperin M.Y."/>
            <person name="Jogler C."/>
        </authorList>
    </citation>
    <scope>NUCLEOTIDE SEQUENCE [LARGE SCALE GENOMIC DNA]</scope>
    <source>
        <strain evidence="2 3">LF1</strain>
    </source>
</reference>
<organism evidence="2 3">
    <name type="scientific">Rubripirellula obstinata</name>
    <dbReference type="NCBI Taxonomy" id="406547"/>
    <lineage>
        <taxon>Bacteria</taxon>
        <taxon>Pseudomonadati</taxon>
        <taxon>Planctomycetota</taxon>
        <taxon>Planctomycetia</taxon>
        <taxon>Pirellulales</taxon>
        <taxon>Pirellulaceae</taxon>
        <taxon>Rubripirellula</taxon>
    </lineage>
</organism>
<keyword evidence="1" id="KW-1133">Transmembrane helix</keyword>
<dbReference type="EMBL" id="VRLW01000001">
    <property type="protein sequence ID" value="KAA1258667.1"/>
    <property type="molecule type" value="Genomic_DNA"/>
</dbReference>
<evidence type="ECO:0000313" key="3">
    <source>
        <dbReference type="Proteomes" id="UP000322699"/>
    </source>
</evidence>
<comment type="caution">
    <text evidence="2">The sequence shown here is derived from an EMBL/GenBank/DDBJ whole genome shotgun (WGS) entry which is preliminary data.</text>
</comment>
<dbReference type="AlphaFoldDB" id="A0A5B1CC13"/>
<proteinExistence type="predicted"/>
<evidence type="ECO:0000256" key="1">
    <source>
        <dbReference type="SAM" id="Phobius"/>
    </source>
</evidence>